<proteinExistence type="predicted"/>
<sequence>MKVMDMSPPAFPHRCKHAGFGAFFAAGAILNGPEAKENTSAVEIASFVNVFFTINFNDF</sequence>
<evidence type="ECO:0000313" key="1">
    <source>
        <dbReference type="EMBL" id="GGE43076.1"/>
    </source>
</evidence>
<keyword evidence="2" id="KW-1185">Reference proteome</keyword>
<reference evidence="1" key="1">
    <citation type="journal article" date="2014" name="Int. J. Syst. Evol. Microbiol.">
        <title>Complete genome sequence of Corynebacterium casei LMG S-19264T (=DSM 44701T), isolated from a smear-ripened cheese.</title>
        <authorList>
            <consortium name="US DOE Joint Genome Institute (JGI-PGF)"/>
            <person name="Walter F."/>
            <person name="Albersmeier A."/>
            <person name="Kalinowski J."/>
            <person name="Ruckert C."/>
        </authorList>
    </citation>
    <scope>NUCLEOTIDE SEQUENCE</scope>
    <source>
        <strain evidence="1">CCM 7684</strain>
    </source>
</reference>
<organism evidence="1 2">
    <name type="scientific">Agaricicola taiwanensis</name>
    <dbReference type="NCBI Taxonomy" id="591372"/>
    <lineage>
        <taxon>Bacteria</taxon>
        <taxon>Pseudomonadati</taxon>
        <taxon>Pseudomonadota</taxon>
        <taxon>Alphaproteobacteria</taxon>
        <taxon>Rhodobacterales</taxon>
        <taxon>Paracoccaceae</taxon>
        <taxon>Agaricicola</taxon>
    </lineage>
</organism>
<accession>A0A8J2YHH9</accession>
<gene>
    <name evidence="1" type="ORF">GCM10007276_20430</name>
</gene>
<dbReference type="Proteomes" id="UP000602745">
    <property type="component" value="Unassembled WGS sequence"/>
</dbReference>
<protein>
    <submittedName>
        <fullName evidence="1">Uncharacterized protein</fullName>
    </submittedName>
</protein>
<reference evidence="1" key="2">
    <citation type="submission" date="2020-09" db="EMBL/GenBank/DDBJ databases">
        <authorList>
            <person name="Sun Q."/>
            <person name="Sedlacek I."/>
        </authorList>
    </citation>
    <scope>NUCLEOTIDE SEQUENCE</scope>
    <source>
        <strain evidence="1">CCM 7684</strain>
    </source>
</reference>
<dbReference type="EMBL" id="BMCP01000002">
    <property type="protein sequence ID" value="GGE43076.1"/>
    <property type="molecule type" value="Genomic_DNA"/>
</dbReference>
<dbReference type="AlphaFoldDB" id="A0A8J2YHH9"/>
<evidence type="ECO:0000313" key="2">
    <source>
        <dbReference type="Proteomes" id="UP000602745"/>
    </source>
</evidence>
<name>A0A8J2YHH9_9RHOB</name>
<comment type="caution">
    <text evidence="1">The sequence shown here is derived from an EMBL/GenBank/DDBJ whole genome shotgun (WGS) entry which is preliminary data.</text>
</comment>